<evidence type="ECO:0000313" key="1">
    <source>
        <dbReference type="EMBL" id="MFD2660065.1"/>
    </source>
</evidence>
<dbReference type="Proteomes" id="UP001597493">
    <property type="component" value="Unassembled WGS sequence"/>
</dbReference>
<proteinExistence type="predicted"/>
<dbReference type="EMBL" id="JBHUMY010000006">
    <property type="protein sequence ID" value="MFD2660065.1"/>
    <property type="molecule type" value="Genomic_DNA"/>
</dbReference>
<comment type="caution">
    <text evidence="1">The sequence shown here is derived from an EMBL/GenBank/DDBJ whole genome shotgun (WGS) entry which is preliminary data.</text>
</comment>
<gene>
    <name evidence="1" type="ORF">ACFSW5_07250</name>
</gene>
<protein>
    <recommendedName>
        <fullName evidence="3">DUF4871 domain-containing protein</fullName>
    </recommendedName>
</protein>
<evidence type="ECO:0000313" key="2">
    <source>
        <dbReference type="Proteomes" id="UP001597493"/>
    </source>
</evidence>
<evidence type="ECO:0008006" key="3">
    <source>
        <dbReference type="Google" id="ProtNLM"/>
    </source>
</evidence>
<organism evidence="1 2">
    <name type="scientific">Paenibacillus thailandensis</name>
    <dbReference type="NCBI Taxonomy" id="393250"/>
    <lineage>
        <taxon>Bacteria</taxon>
        <taxon>Bacillati</taxon>
        <taxon>Bacillota</taxon>
        <taxon>Bacilli</taxon>
        <taxon>Bacillales</taxon>
        <taxon>Paenibacillaceae</taxon>
        <taxon>Paenibacillus</taxon>
    </lineage>
</organism>
<reference evidence="2" key="1">
    <citation type="journal article" date="2019" name="Int. J. Syst. Evol. Microbiol.">
        <title>The Global Catalogue of Microorganisms (GCM) 10K type strain sequencing project: providing services to taxonomists for standard genome sequencing and annotation.</title>
        <authorList>
            <consortium name="The Broad Institute Genomics Platform"/>
            <consortium name="The Broad Institute Genome Sequencing Center for Infectious Disease"/>
            <person name="Wu L."/>
            <person name="Ma J."/>
        </authorList>
    </citation>
    <scope>NUCLEOTIDE SEQUENCE [LARGE SCALE GENOMIC DNA]</scope>
    <source>
        <strain evidence="2">TISTR 1827</strain>
    </source>
</reference>
<sequence length="110" mass="12136">MIGEEGKLGFIYDDTEAVKFYSGQSQKYMWHFWGEAEQLQGYPLQVIGTKKETGEQITVFKASALGGAINGADAHHPSVMALPSAGLWRLDAYIGEKFYGSVVVEIHEAH</sequence>
<dbReference type="RefSeq" id="WP_379270739.1">
    <property type="nucleotide sequence ID" value="NZ_JBHUGT010000010.1"/>
</dbReference>
<keyword evidence="2" id="KW-1185">Reference proteome</keyword>
<name>A0ABW5QVD9_9BACL</name>
<dbReference type="Gene3D" id="2.60.40.3830">
    <property type="match status" value="1"/>
</dbReference>
<accession>A0ABW5QVD9</accession>